<keyword evidence="3" id="KW-1185">Reference proteome</keyword>
<evidence type="ECO:0000259" key="2">
    <source>
        <dbReference type="PROSITE" id="PS50013"/>
    </source>
</evidence>
<dbReference type="AlphaFoldDB" id="A0A0K0F4Z9"/>
<feature type="compositionally biased region" description="Polar residues" evidence="1">
    <location>
        <begin position="299"/>
        <end position="323"/>
    </location>
</feature>
<accession>A0A0K0F4Z9</accession>
<evidence type="ECO:0000256" key="1">
    <source>
        <dbReference type="SAM" id="MobiDB-lite"/>
    </source>
</evidence>
<evidence type="ECO:0000313" key="4">
    <source>
        <dbReference type="WBParaSite" id="SVE_0388900.1"/>
    </source>
</evidence>
<feature type="compositionally biased region" description="Polar residues" evidence="1">
    <location>
        <begin position="340"/>
        <end position="349"/>
    </location>
</feature>
<reference evidence="3" key="1">
    <citation type="submission" date="2014-07" db="EMBL/GenBank/DDBJ databases">
        <authorList>
            <person name="Martin A.A"/>
            <person name="De Silva N."/>
        </authorList>
    </citation>
    <scope>NUCLEOTIDE SEQUENCE</scope>
</reference>
<feature type="region of interest" description="Disordered" evidence="1">
    <location>
        <begin position="127"/>
        <end position="153"/>
    </location>
</feature>
<dbReference type="CDD" id="cd00024">
    <property type="entry name" value="CD_CSD"/>
    <property type="match status" value="1"/>
</dbReference>
<dbReference type="InterPro" id="IPR000953">
    <property type="entry name" value="Chromo/chromo_shadow_dom"/>
</dbReference>
<dbReference type="PROSITE" id="PS50013">
    <property type="entry name" value="CHROMO_2"/>
    <property type="match status" value="1"/>
</dbReference>
<dbReference type="Proteomes" id="UP000035680">
    <property type="component" value="Unassembled WGS sequence"/>
</dbReference>
<feature type="domain" description="Chromo" evidence="2">
    <location>
        <begin position="6"/>
        <end position="65"/>
    </location>
</feature>
<evidence type="ECO:0000313" key="3">
    <source>
        <dbReference type="Proteomes" id="UP000035680"/>
    </source>
</evidence>
<proteinExistence type="predicted"/>
<reference evidence="4" key="2">
    <citation type="submission" date="2015-08" db="UniProtKB">
        <authorList>
            <consortium name="WormBaseParasite"/>
        </authorList>
    </citation>
    <scope>IDENTIFICATION</scope>
</reference>
<organism evidence="3 4">
    <name type="scientific">Strongyloides venezuelensis</name>
    <name type="common">Threadworm</name>
    <dbReference type="NCBI Taxonomy" id="75913"/>
    <lineage>
        <taxon>Eukaryota</taxon>
        <taxon>Metazoa</taxon>
        <taxon>Ecdysozoa</taxon>
        <taxon>Nematoda</taxon>
        <taxon>Chromadorea</taxon>
        <taxon>Rhabditida</taxon>
        <taxon>Tylenchina</taxon>
        <taxon>Panagrolaimomorpha</taxon>
        <taxon>Strongyloidoidea</taxon>
        <taxon>Strongyloididae</taxon>
        <taxon>Strongyloides</taxon>
    </lineage>
</organism>
<name>A0A0K0F4Z9_STRVS</name>
<feature type="compositionally biased region" description="Acidic residues" evidence="1">
    <location>
        <begin position="451"/>
        <end position="461"/>
    </location>
</feature>
<dbReference type="SMART" id="SM00298">
    <property type="entry name" value="CHROMO"/>
    <property type="match status" value="1"/>
</dbReference>
<feature type="compositionally biased region" description="Polar residues" evidence="1">
    <location>
        <begin position="132"/>
        <end position="145"/>
    </location>
</feature>
<dbReference type="InterPro" id="IPR016197">
    <property type="entry name" value="Chromo-like_dom_sf"/>
</dbReference>
<dbReference type="WBParaSite" id="SVE_0388900.1">
    <property type="protein sequence ID" value="SVE_0388900.1"/>
    <property type="gene ID" value="SVE_0388900"/>
</dbReference>
<sequence length="650" mass="72873">MNEITRSITRIFDKRTVNNKVEYMVAFKGLHIGLSEWVPVEELKECQNEIDYYEAKIKGIKKPDRILQFSKFANDYEFIRLRNVMPEKDYKEYQLKDEYESDSDYEEFKIDYREALKQMELEEEKKQLYGEDTSSTSNFQGINRSQKSKDNSKVKIILSNGNESEGYGVDNENGSACDGNDKDSYFDIFTSTSESDGDEFAFCESGNRFLGFMAPRKPVSHKKMSACNGFDNEMDDGTSSIKSESADEAPVYNESDRESPVIILSTINDSAKNSSVCNEYDKKSICNKLPTANDYVRNTPVSGESGNKNLFNKLPTVNKSAKNTPVRGESDKESLINKLPTINESSKTTPARGESDKESLDKKSSSTYESAKDTPVSGEPDKKCLFVGLTTIVESTKNASVCSEFDKQNLGSRISTTNKSAKSPSVYDGFGEEILGSEESTTNESAKDTSDCEESDGEDEDASKSPTINESMFVSVSSGIEVEEPVKDGPEVNVPGIVKEPVCPRMTRSSSRRQSRKLSSSSEANNIDTRETSTTSSCTSTRRSNLRGRRSTRNSSRINVNESDSDDQIGDIKKQKTFIEAYVKPMTFSYIVEEDNFLTFVETCGLQGRKFVIYLTKDGQYLMVDEKQVPSALLDQYFDFLEKKGIPYLP</sequence>
<protein>
    <submittedName>
        <fullName evidence="4">Chromo domain-containing protein</fullName>
    </submittedName>
</protein>
<dbReference type="Gene3D" id="2.40.50.40">
    <property type="match status" value="1"/>
</dbReference>
<dbReference type="SUPFAM" id="SSF54160">
    <property type="entry name" value="Chromo domain-like"/>
    <property type="match status" value="1"/>
</dbReference>
<feature type="compositionally biased region" description="Basic and acidic residues" evidence="1">
    <location>
        <begin position="353"/>
        <end position="364"/>
    </location>
</feature>
<dbReference type="STRING" id="75913.A0A0K0F4Z9"/>
<feature type="region of interest" description="Disordered" evidence="1">
    <location>
        <begin position="297"/>
        <end position="380"/>
    </location>
</feature>
<feature type="region of interest" description="Disordered" evidence="1">
    <location>
        <begin position="483"/>
        <end position="568"/>
    </location>
</feature>
<feature type="compositionally biased region" description="Low complexity" evidence="1">
    <location>
        <begin position="532"/>
        <end position="543"/>
    </location>
</feature>
<feature type="region of interest" description="Disordered" evidence="1">
    <location>
        <begin position="436"/>
        <end position="470"/>
    </location>
</feature>